<feature type="region of interest" description="Disordered" evidence="1">
    <location>
        <begin position="171"/>
        <end position="201"/>
    </location>
</feature>
<name>D0MQT3_PHYIT</name>
<dbReference type="GeneID" id="9477251"/>
<feature type="compositionally biased region" description="Basic and acidic residues" evidence="1">
    <location>
        <begin position="175"/>
        <end position="187"/>
    </location>
</feature>
<reference evidence="3" key="1">
    <citation type="journal article" date="2009" name="Nature">
        <title>Genome sequence and analysis of the Irish potato famine pathogen Phytophthora infestans.</title>
        <authorList>
            <consortium name="The Broad Institute Genome Sequencing Platform"/>
            <person name="Haas B.J."/>
            <person name="Kamoun S."/>
            <person name="Zody M.C."/>
            <person name="Jiang R.H."/>
            <person name="Handsaker R.E."/>
            <person name="Cano L.M."/>
            <person name="Grabherr M."/>
            <person name="Kodira C.D."/>
            <person name="Raffaele S."/>
            <person name="Torto-Alalibo T."/>
            <person name="Bozkurt T.O."/>
            <person name="Ah-Fong A.M."/>
            <person name="Alvarado L."/>
            <person name="Anderson V.L."/>
            <person name="Armstrong M.R."/>
            <person name="Avrova A."/>
            <person name="Baxter L."/>
            <person name="Beynon J."/>
            <person name="Boevink P.C."/>
            <person name="Bollmann S.R."/>
            <person name="Bos J.I."/>
            <person name="Bulone V."/>
            <person name="Cai G."/>
            <person name="Cakir C."/>
            <person name="Carrington J.C."/>
            <person name="Chawner M."/>
            <person name="Conti L."/>
            <person name="Costanzo S."/>
            <person name="Ewan R."/>
            <person name="Fahlgren N."/>
            <person name="Fischbach M.A."/>
            <person name="Fugelstad J."/>
            <person name="Gilroy E.M."/>
            <person name="Gnerre S."/>
            <person name="Green P.J."/>
            <person name="Grenville-Briggs L.J."/>
            <person name="Griffith J."/>
            <person name="Grunwald N.J."/>
            <person name="Horn K."/>
            <person name="Horner N.R."/>
            <person name="Hu C.H."/>
            <person name="Huitema E."/>
            <person name="Jeong D.H."/>
            <person name="Jones A.M."/>
            <person name="Jones J.D."/>
            <person name="Jones R.W."/>
            <person name="Karlsson E.K."/>
            <person name="Kunjeti S.G."/>
            <person name="Lamour K."/>
            <person name="Liu Z."/>
            <person name="Ma L."/>
            <person name="Maclean D."/>
            <person name="Chibucos M.C."/>
            <person name="McDonald H."/>
            <person name="McWalters J."/>
            <person name="Meijer H.J."/>
            <person name="Morgan W."/>
            <person name="Morris P.F."/>
            <person name="Munro C.A."/>
            <person name="O'Neill K."/>
            <person name="Ospina-Giraldo M."/>
            <person name="Pinzon A."/>
            <person name="Pritchard L."/>
            <person name="Ramsahoye B."/>
            <person name="Ren Q."/>
            <person name="Restrepo S."/>
            <person name="Roy S."/>
            <person name="Sadanandom A."/>
            <person name="Savidor A."/>
            <person name="Schornack S."/>
            <person name="Schwartz D.C."/>
            <person name="Schumann U.D."/>
            <person name="Schwessinger B."/>
            <person name="Seyer L."/>
            <person name="Sharpe T."/>
            <person name="Silvar C."/>
            <person name="Song J."/>
            <person name="Studholme D.J."/>
            <person name="Sykes S."/>
            <person name="Thines M."/>
            <person name="van de Vondervoort P.J."/>
            <person name="Phuntumart V."/>
            <person name="Wawra S."/>
            <person name="Weide R."/>
            <person name="Win J."/>
            <person name="Young C."/>
            <person name="Zhou S."/>
            <person name="Fry W."/>
            <person name="Meyers B.C."/>
            <person name="van West P."/>
            <person name="Ristaino J."/>
            <person name="Govers F."/>
            <person name="Birch P.R."/>
            <person name="Whisson S.C."/>
            <person name="Judelson H.S."/>
            <person name="Nusbaum C."/>
        </authorList>
    </citation>
    <scope>NUCLEOTIDE SEQUENCE [LARGE SCALE GENOMIC DNA]</scope>
    <source>
        <strain evidence="3">T30-4</strain>
    </source>
</reference>
<dbReference type="RefSeq" id="XP_002909038.1">
    <property type="nucleotide sequence ID" value="XM_002908992.1"/>
</dbReference>
<proteinExistence type="predicted"/>
<dbReference type="OrthoDB" id="110429at2759"/>
<feature type="compositionally biased region" description="Acidic residues" evidence="1">
    <location>
        <begin position="263"/>
        <end position="278"/>
    </location>
</feature>
<protein>
    <submittedName>
        <fullName evidence="2">Uncharacterized protein</fullName>
    </submittedName>
</protein>
<dbReference type="OMA" id="TDQFSHY"/>
<evidence type="ECO:0000313" key="3">
    <source>
        <dbReference type="Proteomes" id="UP000006643"/>
    </source>
</evidence>
<evidence type="ECO:0000256" key="1">
    <source>
        <dbReference type="SAM" id="MobiDB-lite"/>
    </source>
</evidence>
<dbReference type="eggNOG" id="ENOG502S1VK">
    <property type="taxonomic scope" value="Eukaryota"/>
</dbReference>
<accession>D0MQT3</accession>
<organism evidence="2 3">
    <name type="scientific">Phytophthora infestans (strain T30-4)</name>
    <name type="common">Potato late blight agent</name>
    <dbReference type="NCBI Taxonomy" id="403677"/>
    <lineage>
        <taxon>Eukaryota</taxon>
        <taxon>Sar</taxon>
        <taxon>Stramenopiles</taxon>
        <taxon>Oomycota</taxon>
        <taxon>Peronosporomycetes</taxon>
        <taxon>Peronosporales</taxon>
        <taxon>Peronosporaceae</taxon>
        <taxon>Phytophthora</taxon>
    </lineage>
</organism>
<sequence>MNVWIIDGEPEASRHRVKKTCFADEVELVSTSGWGDDTKAQRRKQRSRVELLVEDSDDANEDVPGKGANPMTSVKVNEISTADVVEASPAKSNQEITVHHLVREFLLMHCHDDVVRILDQERPIPLLGGTEVKQLSRRLIGTDKTSANLSVPSSLLERFLVCSNEAKVKARAKRNAKERSDSSEKTPAKSSPTGRPKPELNVVTNNLDQTASKNAIATPVNDQGYNRLNHPGSTPHHHGPVIGEPGSTPMARAKDLHFQGFKDDDDDMEKASSEDDNAHEDVDQLSHYALHKRTSKTGLKRVRLGNPGSTPTKEYIFFRETPPSFVTETIEDAVEVFKKLGNNPEFVKQAERFIELQSSEVAKYTVGQVVEGLGAKWNINGVVSKVYGSRLCGTAGRGTIVIDTCPEHATE</sequence>
<feature type="region of interest" description="Disordered" evidence="1">
    <location>
        <begin position="221"/>
        <end position="290"/>
    </location>
</feature>
<dbReference type="HOGENOM" id="CLU_032098_0_0_1"/>
<dbReference type="AlphaFoldDB" id="D0MQT3"/>
<dbReference type="Proteomes" id="UP000006643">
    <property type="component" value="Unassembled WGS sequence"/>
</dbReference>
<dbReference type="VEuPathDB" id="FungiDB:PITG_00439"/>
<dbReference type="InParanoid" id="D0MQT3"/>
<dbReference type="EMBL" id="DS028118">
    <property type="protein sequence ID" value="EEY57852.1"/>
    <property type="molecule type" value="Genomic_DNA"/>
</dbReference>
<evidence type="ECO:0000313" key="2">
    <source>
        <dbReference type="EMBL" id="EEY57852.1"/>
    </source>
</evidence>
<feature type="compositionally biased region" description="Basic and acidic residues" evidence="1">
    <location>
        <begin position="252"/>
        <end position="262"/>
    </location>
</feature>
<gene>
    <name evidence="2" type="ORF">PITG_00439</name>
</gene>
<dbReference type="KEGG" id="pif:PITG_00439"/>
<keyword evidence="3" id="KW-1185">Reference proteome</keyword>